<evidence type="ECO:0000259" key="2">
    <source>
        <dbReference type="Pfam" id="PF20978"/>
    </source>
</evidence>
<dbReference type="OrthoDB" id="5522061at2759"/>
<dbReference type="AlphaFoldDB" id="A0A409YLB1"/>
<evidence type="ECO:0000313" key="3">
    <source>
        <dbReference type="EMBL" id="PPR03826.1"/>
    </source>
</evidence>
<reference evidence="3 4" key="1">
    <citation type="journal article" date="2018" name="Evol. Lett.">
        <title>Horizontal gene cluster transfer increased hallucinogenic mushroom diversity.</title>
        <authorList>
            <person name="Reynolds H.T."/>
            <person name="Vijayakumar V."/>
            <person name="Gluck-Thaler E."/>
            <person name="Korotkin H.B."/>
            <person name="Matheny P.B."/>
            <person name="Slot J.C."/>
        </authorList>
    </citation>
    <scope>NUCLEOTIDE SEQUENCE [LARGE SCALE GENOMIC DNA]</scope>
    <source>
        <strain evidence="3 4">SRW20</strain>
    </source>
</reference>
<dbReference type="InParanoid" id="A0A409YLB1"/>
<evidence type="ECO:0000313" key="4">
    <source>
        <dbReference type="Proteomes" id="UP000284706"/>
    </source>
</evidence>
<gene>
    <name evidence="3" type="ORF">CVT26_000824</name>
</gene>
<sequence>MRLSSRVRPLAALSRTPARTASFSPRRWMTGSSGIPERPAWSVDQLLSSYPSPTLTSTTVNHLHELSALSPPQDKTEYQALQKELEELVRLVEAVKLVDTAGVEMYGRGELADADRQPAAQLNLDDCKQNLLRNAARTQDQVYVVHSERRR</sequence>
<dbReference type="Pfam" id="PF20978">
    <property type="entry name" value="Gta3"/>
    <property type="match status" value="1"/>
</dbReference>
<feature type="domain" description="Glutamyl-tRNA amidotransferase complex subunit Gta3" evidence="2">
    <location>
        <begin position="51"/>
        <end position="104"/>
    </location>
</feature>
<dbReference type="Proteomes" id="UP000284706">
    <property type="component" value="Unassembled WGS sequence"/>
</dbReference>
<keyword evidence="4" id="KW-1185">Reference proteome</keyword>
<dbReference type="InterPro" id="IPR049545">
    <property type="entry name" value="Gta3_dom"/>
</dbReference>
<accession>A0A409YLB1</accession>
<protein>
    <recommendedName>
        <fullName evidence="2">Glutamyl-tRNA amidotransferase complex subunit Gta3 domain-containing protein</fullName>
    </recommendedName>
</protein>
<comment type="caution">
    <text evidence="3">The sequence shown here is derived from an EMBL/GenBank/DDBJ whole genome shotgun (WGS) entry which is preliminary data.</text>
</comment>
<dbReference type="EMBL" id="NHYE01000695">
    <property type="protein sequence ID" value="PPR03826.1"/>
    <property type="molecule type" value="Genomic_DNA"/>
</dbReference>
<feature type="region of interest" description="Disordered" evidence="1">
    <location>
        <begin position="1"/>
        <end position="34"/>
    </location>
</feature>
<proteinExistence type="predicted"/>
<name>A0A409YLB1_9AGAR</name>
<evidence type="ECO:0000256" key="1">
    <source>
        <dbReference type="SAM" id="MobiDB-lite"/>
    </source>
</evidence>
<organism evidence="3 4">
    <name type="scientific">Gymnopilus dilepis</name>
    <dbReference type="NCBI Taxonomy" id="231916"/>
    <lineage>
        <taxon>Eukaryota</taxon>
        <taxon>Fungi</taxon>
        <taxon>Dikarya</taxon>
        <taxon>Basidiomycota</taxon>
        <taxon>Agaricomycotina</taxon>
        <taxon>Agaricomycetes</taxon>
        <taxon>Agaricomycetidae</taxon>
        <taxon>Agaricales</taxon>
        <taxon>Agaricineae</taxon>
        <taxon>Hymenogastraceae</taxon>
        <taxon>Gymnopilus</taxon>
    </lineage>
</organism>